<proteinExistence type="predicted"/>
<evidence type="ECO:0000313" key="3">
    <source>
        <dbReference type="Proteomes" id="UP001215280"/>
    </source>
</evidence>
<dbReference type="AlphaFoldDB" id="A0AAD7NHT2"/>
<dbReference type="EMBL" id="JARJLG010000046">
    <property type="protein sequence ID" value="KAJ7761273.1"/>
    <property type="molecule type" value="Genomic_DNA"/>
</dbReference>
<gene>
    <name evidence="2" type="ORF">DFH07DRAFT_771598</name>
</gene>
<feature type="compositionally biased region" description="Polar residues" evidence="1">
    <location>
        <begin position="81"/>
        <end position="95"/>
    </location>
</feature>
<reference evidence="2" key="1">
    <citation type="submission" date="2023-03" db="EMBL/GenBank/DDBJ databases">
        <title>Massive genome expansion in bonnet fungi (Mycena s.s.) driven by repeated elements and novel gene families across ecological guilds.</title>
        <authorList>
            <consortium name="Lawrence Berkeley National Laboratory"/>
            <person name="Harder C.B."/>
            <person name="Miyauchi S."/>
            <person name="Viragh M."/>
            <person name="Kuo A."/>
            <person name="Thoen E."/>
            <person name="Andreopoulos B."/>
            <person name="Lu D."/>
            <person name="Skrede I."/>
            <person name="Drula E."/>
            <person name="Henrissat B."/>
            <person name="Morin E."/>
            <person name="Kohler A."/>
            <person name="Barry K."/>
            <person name="LaButti K."/>
            <person name="Morin E."/>
            <person name="Salamov A."/>
            <person name="Lipzen A."/>
            <person name="Mereny Z."/>
            <person name="Hegedus B."/>
            <person name="Baldrian P."/>
            <person name="Stursova M."/>
            <person name="Weitz H."/>
            <person name="Taylor A."/>
            <person name="Grigoriev I.V."/>
            <person name="Nagy L.G."/>
            <person name="Martin F."/>
            <person name="Kauserud H."/>
        </authorList>
    </citation>
    <scope>NUCLEOTIDE SEQUENCE</scope>
    <source>
        <strain evidence="2">CBHHK188m</strain>
    </source>
</reference>
<evidence type="ECO:0000256" key="1">
    <source>
        <dbReference type="SAM" id="MobiDB-lite"/>
    </source>
</evidence>
<comment type="caution">
    <text evidence="2">The sequence shown here is derived from an EMBL/GenBank/DDBJ whole genome shotgun (WGS) entry which is preliminary data.</text>
</comment>
<name>A0AAD7NHT2_9AGAR</name>
<feature type="compositionally biased region" description="Low complexity" evidence="1">
    <location>
        <begin position="69"/>
        <end position="80"/>
    </location>
</feature>
<dbReference type="Proteomes" id="UP001215280">
    <property type="component" value="Unassembled WGS sequence"/>
</dbReference>
<keyword evidence="3" id="KW-1185">Reference proteome</keyword>
<protein>
    <submittedName>
        <fullName evidence="2">Uncharacterized protein</fullName>
    </submittedName>
</protein>
<sequence length="114" mass="12500">MSSQGQGERLYTEEDLVGNKNELIKLVQRQQSKWPEEKFQPSKVTVPKLKSTLLDPTYDFTTNKPRVTSPHPSKSGSRSSVNPGTPKTITINSHETPAPNPVPQGPSPHAVEVG</sequence>
<feature type="region of interest" description="Disordered" evidence="1">
    <location>
        <begin position="55"/>
        <end position="114"/>
    </location>
</feature>
<organism evidence="2 3">
    <name type="scientific">Mycena maculata</name>
    <dbReference type="NCBI Taxonomy" id="230809"/>
    <lineage>
        <taxon>Eukaryota</taxon>
        <taxon>Fungi</taxon>
        <taxon>Dikarya</taxon>
        <taxon>Basidiomycota</taxon>
        <taxon>Agaricomycotina</taxon>
        <taxon>Agaricomycetes</taxon>
        <taxon>Agaricomycetidae</taxon>
        <taxon>Agaricales</taxon>
        <taxon>Marasmiineae</taxon>
        <taxon>Mycenaceae</taxon>
        <taxon>Mycena</taxon>
    </lineage>
</organism>
<evidence type="ECO:0000313" key="2">
    <source>
        <dbReference type="EMBL" id="KAJ7761273.1"/>
    </source>
</evidence>
<accession>A0AAD7NHT2</accession>